<organism evidence="1 2">
    <name type="scientific">Lentibacillus kimchii</name>
    <dbReference type="NCBI Taxonomy" id="1542911"/>
    <lineage>
        <taxon>Bacteria</taxon>
        <taxon>Bacillati</taxon>
        <taxon>Bacillota</taxon>
        <taxon>Bacilli</taxon>
        <taxon>Bacillales</taxon>
        <taxon>Bacillaceae</taxon>
        <taxon>Lentibacillus</taxon>
    </lineage>
</organism>
<proteinExistence type="predicted"/>
<evidence type="ECO:0000313" key="2">
    <source>
        <dbReference type="Proteomes" id="UP001596620"/>
    </source>
</evidence>
<dbReference type="Proteomes" id="UP001596620">
    <property type="component" value="Unassembled WGS sequence"/>
</dbReference>
<evidence type="ECO:0000313" key="1">
    <source>
        <dbReference type="EMBL" id="MFC7747513.1"/>
    </source>
</evidence>
<dbReference type="RefSeq" id="WP_382359309.1">
    <property type="nucleotide sequence ID" value="NZ_JBHTGR010000038.1"/>
</dbReference>
<dbReference type="EMBL" id="JBHTGR010000038">
    <property type="protein sequence ID" value="MFC7747513.1"/>
    <property type="molecule type" value="Genomic_DNA"/>
</dbReference>
<sequence length="43" mass="4891">MVRLGESIGVSFLKVEPESLRLYVEEQIINNFDGDLWNVHGVS</sequence>
<name>A0ABW2UX04_9BACI</name>
<accession>A0ABW2UX04</accession>
<reference evidence="2" key="1">
    <citation type="journal article" date="2019" name="Int. J. Syst. Evol. Microbiol.">
        <title>The Global Catalogue of Microorganisms (GCM) 10K type strain sequencing project: providing services to taxonomists for standard genome sequencing and annotation.</title>
        <authorList>
            <consortium name="The Broad Institute Genomics Platform"/>
            <consortium name="The Broad Institute Genome Sequencing Center for Infectious Disease"/>
            <person name="Wu L."/>
            <person name="Ma J."/>
        </authorList>
    </citation>
    <scope>NUCLEOTIDE SEQUENCE [LARGE SCALE GENOMIC DNA]</scope>
    <source>
        <strain evidence="2">JCM 30234</strain>
    </source>
</reference>
<gene>
    <name evidence="1" type="ORF">ACFQU8_09765</name>
</gene>
<protein>
    <submittedName>
        <fullName evidence="1">Uncharacterized protein</fullName>
    </submittedName>
</protein>
<keyword evidence="2" id="KW-1185">Reference proteome</keyword>
<comment type="caution">
    <text evidence="1">The sequence shown here is derived from an EMBL/GenBank/DDBJ whole genome shotgun (WGS) entry which is preliminary data.</text>
</comment>